<evidence type="ECO:0000256" key="4">
    <source>
        <dbReference type="ARBA" id="ARBA00023136"/>
    </source>
</evidence>
<evidence type="ECO:0000256" key="1">
    <source>
        <dbReference type="ARBA" id="ARBA00004141"/>
    </source>
</evidence>
<feature type="transmembrane region" description="Helical" evidence="6">
    <location>
        <begin position="241"/>
        <end position="262"/>
    </location>
</feature>
<evidence type="ECO:0000256" key="6">
    <source>
        <dbReference type="SAM" id="Phobius"/>
    </source>
</evidence>
<name>A0A1S8A7X1_ROSNE</name>
<organism evidence="8">
    <name type="scientific">Rosellinia necatrix</name>
    <name type="common">White root-rot fungus</name>
    <dbReference type="NCBI Taxonomy" id="77044"/>
    <lineage>
        <taxon>Eukaryota</taxon>
        <taxon>Fungi</taxon>
        <taxon>Dikarya</taxon>
        <taxon>Ascomycota</taxon>
        <taxon>Pezizomycotina</taxon>
        <taxon>Sordariomycetes</taxon>
        <taxon>Xylariomycetidae</taxon>
        <taxon>Xylariales</taxon>
        <taxon>Xylariaceae</taxon>
        <taxon>Rosellinia</taxon>
    </lineage>
</organism>
<feature type="compositionally biased region" description="Basic and acidic residues" evidence="5">
    <location>
        <begin position="1"/>
        <end position="12"/>
    </location>
</feature>
<dbReference type="PROSITE" id="PS50850">
    <property type="entry name" value="MFS"/>
    <property type="match status" value="1"/>
</dbReference>
<dbReference type="GO" id="GO:0022857">
    <property type="term" value="F:transmembrane transporter activity"/>
    <property type="evidence" value="ECO:0007669"/>
    <property type="project" value="InterPro"/>
</dbReference>
<dbReference type="Pfam" id="PF07690">
    <property type="entry name" value="MFS_1"/>
    <property type="match status" value="1"/>
</dbReference>
<gene>
    <name evidence="8" type="ORF">SAMD00023353_2100850</name>
</gene>
<keyword evidence="9" id="KW-1185">Reference proteome</keyword>
<dbReference type="OrthoDB" id="2351791at2759"/>
<dbReference type="AlphaFoldDB" id="A0A1S8A7X1"/>
<feature type="region of interest" description="Disordered" evidence="5">
    <location>
        <begin position="1"/>
        <end position="40"/>
    </location>
</feature>
<evidence type="ECO:0000256" key="5">
    <source>
        <dbReference type="SAM" id="MobiDB-lite"/>
    </source>
</evidence>
<dbReference type="PANTHER" id="PTHR23501:SF94">
    <property type="entry name" value="MAJOR FACILITATOR SUPERFAMILY (MFS) PROFILE DOMAIN-CONTAINING PROTEIN"/>
    <property type="match status" value="1"/>
</dbReference>
<evidence type="ECO:0000259" key="7">
    <source>
        <dbReference type="PROSITE" id="PS50850"/>
    </source>
</evidence>
<protein>
    <submittedName>
        <fullName evidence="8">Putative major facilitator superfamily transporter</fullName>
    </submittedName>
</protein>
<keyword evidence="2 6" id="KW-0812">Transmembrane</keyword>
<dbReference type="InterPro" id="IPR036259">
    <property type="entry name" value="MFS_trans_sf"/>
</dbReference>
<evidence type="ECO:0000256" key="2">
    <source>
        <dbReference type="ARBA" id="ARBA00022692"/>
    </source>
</evidence>
<feature type="transmembrane region" description="Helical" evidence="6">
    <location>
        <begin position="274"/>
        <end position="294"/>
    </location>
</feature>
<comment type="subcellular location">
    <subcellularLocation>
        <location evidence="1">Membrane</location>
        <topology evidence="1">Multi-pass membrane protein</topology>
    </subcellularLocation>
</comment>
<dbReference type="Gene3D" id="1.20.1250.20">
    <property type="entry name" value="MFS general substrate transporter like domains"/>
    <property type="match status" value="1"/>
</dbReference>
<reference evidence="8" key="1">
    <citation type="submission" date="2016-03" db="EMBL/GenBank/DDBJ databases">
        <title>Draft genome sequence of Rosellinia necatrix.</title>
        <authorList>
            <person name="Kanematsu S."/>
        </authorList>
    </citation>
    <scope>NUCLEOTIDE SEQUENCE [LARGE SCALE GENOMIC DNA]</scope>
    <source>
        <strain evidence="8">W97</strain>
    </source>
</reference>
<feature type="transmembrane region" description="Helical" evidence="6">
    <location>
        <begin position="175"/>
        <end position="193"/>
    </location>
</feature>
<sequence>MNSLPEQRRSQSDADFPIPETIDLSNRGPDKNPEDELMNDWQPSGHEKAIICTLALLNLVVALDAKVIVTSLTQAIIKDVSGTTTQAFWIGTSYLLVNAVSMPTISSISDVIGRPICLTVSIILFLIGTILCATSHSITVMLAGRSIQGVGGGGIHSISLITQPDFVLLWWRPKWYGMTLAAWAIGLSLGPIIGGVIAERTTWRWIFYLMFPILGLGLVAVPYLLTLKPKKATAQEKFSRIDWVGMVIFTGSLTSFLIAISWDGTQHPWNSAATIAPLVIGALGIITTVFYEAYVAKFPFLRKELFRDFSSIATYIGGGLQGLIVGPRHTGSQINSYGLTPSIYSCMGVSTTSHSTFNPSRSTLPPIQAWPGFQMLSAFQSQRS</sequence>
<dbReference type="InterPro" id="IPR020846">
    <property type="entry name" value="MFS_dom"/>
</dbReference>
<evidence type="ECO:0000256" key="3">
    <source>
        <dbReference type="ARBA" id="ARBA00022989"/>
    </source>
</evidence>
<dbReference type="GO" id="GO:0005886">
    <property type="term" value="C:plasma membrane"/>
    <property type="evidence" value="ECO:0007669"/>
    <property type="project" value="TreeGrafter"/>
</dbReference>
<dbReference type="EMBL" id="DF977466">
    <property type="protein sequence ID" value="GAW26109.1"/>
    <property type="molecule type" value="Genomic_DNA"/>
</dbReference>
<keyword evidence="4 6" id="KW-0472">Membrane</keyword>
<dbReference type="SUPFAM" id="SSF103473">
    <property type="entry name" value="MFS general substrate transporter"/>
    <property type="match status" value="1"/>
</dbReference>
<accession>A0A1S8A7X1</accession>
<feature type="transmembrane region" description="Helical" evidence="6">
    <location>
        <begin position="87"/>
        <end position="105"/>
    </location>
</feature>
<feature type="domain" description="Major facilitator superfamily (MFS) profile" evidence="7">
    <location>
        <begin position="50"/>
        <end position="384"/>
    </location>
</feature>
<dbReference type="InterPro" id="IPR011701">
    <property type="entry name" value="MFS"/>
</dbReference>
<dbReference type="OMA" id="CATSHSI"/>
<feature type="transmembrane region" description="Helical" evidence="6">
    <location>
        <begin position="111"/>
        <end position="133"/>
    </location>
</feature>
<dbReference type="Proteomes" id="UP000054516">
    <property type="component" value="Unassembled WGS sequence"/>
</dbReference>
<keyword evidence="3 6" id="KW-1133">Transmembrane helix</keyword>
<evidence type="ECO:0000313" key="9">
    <source>
        <dbReference type="Proteomes" id="UP000054516"/>
    </source>
</evidence>
<evidence type="ECO:0000313" key="8">
    <source>
        <dbReference type="EMBL" id="GAW26109.1"/>
    </source>
</evidence>
<dbReference type="PANTHER" id="PTHR23501">
    <property type="entry name" value="MAJOR FACILITATOR SUPERFAMILY"/>
    <property type="match status" value="1"/>
</dbReference>
<proteinExistence type="predicted"/>
<feature type="transmembrane region" description="Helical" evidence="6">
    <location>
        <begin position="205"/>
        <end position="225"/>
    </location>
</feature>